<evidence type="ECO:0000256" key="1">
    <source>
        <dbReference type="SAM" id="MobiDB-lite"/>
    </source>
</evidence>
<protein>
    <submittedName>
        <fullName evidence="2">Uncharacterized protein</fullName>
    </submittedName>
</protein>
<feature type="region of interest" description="Disordered" evidence="1">
    <location>
        <begin position="414"/>
        <end position="796"/>
    </location>
</feature>
<dbReference type="GeneID" id="39591665"/>
<dbReference type="AlphaFoldDB" id="A0A427XX33"/>
<feature type="compositionally biased region" description="Basic and acidic residues" evidence="1">
    <location>
        <begin position="704"/>
        <end position="714"/>
    </location>
</feature>
<keyword evidence="3" id="KW-1185">Reference proteome</keyword>
<evidence type="ECO:0000313" key="3">
    <source>
        <dbReference type="Proteomes" id="UP000279236"/>
    </source>
</evidence>
<dbReference type="EMBL" id="RSCE01000004">
    <property type="protein sequence ID" value="RSH83438.1"/>
    <property type="molecule type" value="Genomic_DNA"/>
</dbReference>
<name>A0A427XX33_9TREE</name>
<feature type="region of interest" description="Disordered" evidence="1">
    <location>
        <begin position="969"/>
        <end position="999"/>
    </location>
</feature>
<gene>
    <name evidence="2" type="ORF">EHS24_007122</name>
</gene>
<feature type="region of interest" description="Disordered" evidence="1">
    <location>
        <begin position="836"/>
        <end position="902"/>
    </location>
</feature>
<sequence>MGRSKPSTRSSEPKSPLEATSSAIDAHLAKTKKEGFQERQRSLQAGNRLFQDLINNKRLPSNTINHFCLWTENELCLLLPYVPNDLYAEYHYAILSRLLQVAIIPLSEEYDNIVKVHPSQRGSLGADDAVGHLERACKVVVSLIESVQDLDSINGYVIAEELHTPEWLKLVVDLLCALHGGINGGPDASDALSDLLNSIVGEPEGPAHDLVIKEEVAGLICHLLFQSTFNLFRIITPFLEADMFNNAMRGDWNPKTGRAILRAFTTHRRKSDIQSSSSTSWNPIRRLEKNEVVVYVDHWAILVKTFTKGGEENDASFPLNRIEGFTRDESDSTGKSTLPIALTLVIGIKGDQASAFHDFVTNRLPKSSKNGASGSSSPPLPYPTKVVVDPAEAKNTYAHDVGRDMSEATNNAEAVNPINDPIPSAGDDWHVHDPLAEPSQPNPDSKGKSNAPAAIRTRGEKETISSEPGPSTAGSKATDSSAKIAAKVTKAGPVTAEAQDKDEDPAEAETDQETSTRRPTRVAAKEAAKKARVVAIDEQSQPTQVKPAASSTSDSPARSSSDSHQTCSASPSADDNVLGGIGEDDPEMHYPEASQTVPKPSPIKKPTNTYGSKSIRFLDAKSDDESDEEVGHIIKSLPQTSSRPKRSPPKSRNIETVPDPKSPVGTTVRARRRIDQAETTTKTPADDNRLHVVKPPRQAVKAPPHADDICDEKPLPWLPNFQHTEAVKSIQTQHSPSSSNSDPQVTGEDSRVKLPKQAPQQVDDVFNDFEEDLGAQDRDPSSSFDGSQHRDLAQDVDAQAYAPLDVRVLQDLVDPQDSDVSELNFGNGLPIEDNVFVDLPSPHHPLQESPVNTLDNDDSVTEGLSLSGFRSSVSTDRATDPAPPSRHIPKVDPPTPVAITHKKEPTVSDIAQTPSDLGSDQFVTSTPLAVFNHTRSAFAPESPKVIESPPQVTQATPKATLSALKVAATDTEERSVKHTRFGELPVRTPKPPRSPTAGKHARIDQLLGEAAEIIQSLNMMRLQAPNLKTQTARRRIAGSAKAATDKWATETGTQLGAVQSAYAPHEASYQDLKHALVVLKTETAARDEKVQRFATKGAAPTPLPKTLF</sequence>
<feature type="compositionally biased region" description="Acidic residues" evidence="1">
    <location>
        <begin position="765"/>
        <end position="774"/>
    </location>
</feature>
<dbReference type="Proteomes" id="UP000279236">
    <property type="component" value="Unassembled WGS sequence"/>
</dbReference>
<feature type="compositionally biased region" description="Polar residues" evidence="1">
    <location>
        <begin position="465"/>
        <end position="481"/>
    </location>
</feature>
<feature type="compositionally biased region" description="Polar residues" evidence="1">
    <location>
        <begin position="862"/>
        <end position="876"/>
    </location>
</feature>
<feature type="compositionally biased region" description="Low complexity" evidence="1">
    <location>
        <begin position="547"/>
        <end position="563"/>
    </location>
</feature>
<evidence type="ECO:0000313" key="2">
    <source>
        <dbReference type="EMBL" id="RSH83438.1"/>
    </source>
</evidence>
<proteinExistence type="predicted"/>
<dbReference type="RefSeq" id="XP_028477390.1">
    <property type="nucleotide sequence ID" value="XM_028622498.1"/>
</dbReference>
<feature type="compositionally biased region" description="Acidic residues" evidence="1">
    <location>
        <begin position="500"/>
        <end position="512"/>
    </location>
</feature>
<feature type="region of interest" description="Disordered" evidence="1">
    <location>
        <begin position="1"/>
        <end position="22"/>
    </location>
</feature>
<comment type="caution">
    <text evidence="2">The sequence shown here is derived from an EMBL/GenBank/DDBJ whole genome shotgun (WGS) entry which is preliminary data.</text>
</comment>
<feature type="compositionally biased region" description="Polar residues" evidence="1">
    <location>
        <begin position="564"/>
        <end position="573"/>
    </location>
</feature>
<dbReference type="STRING" id="105984.A0A427XX33"/>
<organism evidence="2 3">
    <name type="scientific">Apiotrichum porosum</name>
    <dbReference type="NCBI Taxonomy" id="105984"/>
    <lineage>
        <taxon>Eukaryota</taxon>
        <taxon>Fungi</taxon>
        <taxon>Dikarya</taxon>
        <taxon>Basidiomycota</taxon>
        <taxon>Agaricomycotina</taxon>
        <taxon>Tremellomycetes</taxon>
        <taxon>Trichosporonales</taxon>
        <taxon>Trichosporonaceae</taxon>
        <taxon>Apiotrichum</taxon>
    </lineage>
</organism>
<feature type="compositionally biased region" description="Low complexity" evidence="1">
    <location>
        <begin position="366"/>
        <end position="377"/>
    </location>
</feature>
<feature type="compositionally biased region" description="Pro residues" evidence="1">
    <location>
        <begin position="881"/>
        <end position="896"/>
    </location>
</feature>
<feature type="compositionally biased region" description="Polar residues" evidence="1">
    <location>
        <begin position="1"/>
        <end position="10"/>
    </location>
</feature>
<feature type="compositionally biased region" description="Polar residues" evidence="1">
    <location>
        <begin position="729"/>
        <end position="744"/>
    </location>
</feature>
<reference evidence="2 3" key="1">
    <citation type="submission" date="2018-11" db="EMBL/GenBank/DDBJ databases">
        <title>Genome sequence of Apiotrichum porosum DSM 27194.</title>
        <authorList>
            <person name="Aliyu H."/>
            <person name="Gorte O."/>
            <person name="Ochsenreither K."/>
        </authorList>
    </citation>
    <scope>NUCLEOTIDE SEQUENCE [LARGE SCALE GENOMIC DNA]</scope>
    <source>
        <strain evidence="2 3">DSM 27194</strain>
    </source>
</reference>
<feature type="region of interest" description="Disordered" evidence="1">
    <location>
        <begin position="366"/>
        <end position="385"/>
    </location>
</feature>
<accession>A0A427XX33</accession>